<dbReference type="EMBL" id="KN848715">
    <property type="protein sequence ID" value="KIR78441.1"/>
    <property type="molecule type" value="Genomic_DNA"/>
</dbReference>
<evidence type="ECO:0000313" key="1">
    <source>
        <dbReference type="EMBL" id="KIR78441.1"/>
    </source>
</evidence>
<accession>A0ABR5BS31</accession>
<sequence length="79" mass="9128">MSDETLKLTKLSNVCNVKQWKSDLQDYYLCTKELISIIEGGMFTGVFGLICRKERQLDHDRLKLVARKEVHGEPSLRSN</sequence>
<evidence type="ECO:0000313" key="2">
    <source>
        <dbReference type="Proteomes" id="UP000054272"/>
    </source>
</evidence>
<dbReference type="Proteomes" id="UP000054272">
    <property type="component" value="Unassembled WGS sequence"/>
</dbReference>
<reference evidence="1 2" key="1">
    <citation type="submission" date="2015-01" db="EMBL/GenBank/DDBJ databases">
        <title>The Genome Sequence of Cryptococcus gattii EJB2.</title>
        <authorList>
            <consortium name="The Broad Institute Genomics Platform"/>
            <person name="Cuomo C."/>
            <person name="Litvintseva A."/>
            <person name="Chen Y."/>
            <person name="Heitman J."/>
            <person name="Sun S."/>
            <person name="Springer D."/>
            <person name="Dromer F."/>
            <person name="Young S."/>
            <person name="Zeng Q."/>
            <person name="Gargeya S."/>
            <person name="Abouelleil A."/>
            <person name="Alvarado L."/>
            <person name="Chapman S.B."/>
            <person name="Gainer-Dewar J."/>
            <person name="Goldberg J."/>
            <person name="Griggs A."/>
            <person name="Gujja S."/>
            <person name="Hansen M."/>
            <person name="Howarth C."/>
            <person name="Imamovic A."/>
            <person name="Larimer J."/>
            <person name="Murphy C."/>
            <person name="Naylor J."/>
            <person name="Pearson M."/>
            <person name="Priest M."/>
            <person name="Roberts A."/>
            <person name="Saif S."/>
            <person name="Shea T."/>
            <person name="Sykes S."/>
            <person name="Wortman J."/>
            <person name="Nusbaum C."/>
            <person name="Birren B."/>
        </authorList>
    </citation>
    <scope>NUCLEOTIDE SEQUENCE [LARGE SCALE GENOMIC DNA]</scope>
    <source>
        <strain evidence="1 2">EJB2</strain>
    </source>
</reference>
<organism evidence="1 2">
    <name type="scientific">Cryptococcus gattii EJB2</name>
    <dbReference type="NCBI Taxonomy" id="1296103"/>
    <lineage>
        <taxon>Eukaryota</taxon>
        <taxon>Fungi</taxon>
        <taxon>Dikarya</taxon>
        <taxon>Basidiomycota</taxon>
        <taxon>Agaricomycotina</taxon>
        <taxon>Tremellomycetes</taxon>
        <taxon>Tremellales</taxon>
        <taxon>Cryptococcaceae</taxon>
        <taxon>Cryptococcus</taxon>
        <taxon>Cryptococcus gattii species complex</taxon>
    </lineage>
</organism>
<gene>
    <name evidence="1" type="ORF">I306_04542</name>
</gene>
<keyword evidence="2" id="KW-1185">Reference proteome</keyword>
<proteinExistence type="predicted"/>
<name>A0ABR5BS31_9TREE</name>
<protein>
    <submittedName>
        <fullName evidence="1">Uncharacterized protein</fullName>
    </submittedName>
</protein>